<dbReference type="EMBL" id="QMEY01000017">
    <property type="protein sequence ID" value="RBQ16321.1"/>
    <property type="molecule type" value="Genomic_DNA"/>
</dbReference>
<evidence type="ECO:0000313" key="1">
    <source>
        <dbReference type="EMBL" id="RBQ16321.1"/>
    </source>
</evidence>
<keyword evidence="2" id="KW-1185">Reference proteome</keyword>
<accession>A0A366LQZ4</accession>
<evidence type="ECO:0000313" key="2">
    <source>
        <dbReference type="Proteomes" id="UP000253303"/>
    </source>
</evidence>
<sequence>MGALLSAAPAAAEDLEEHLCDSGSRDDVLLQFRTGADDLRGDNWWGDSNLAITVVSRVRPAFRVENVNRGKNWGGGETSSVRICLNRHGFTAAEVSGLRLEVVNDPFGVFDNWNLDHLNTSVRSFTLGEWQRVRESTRTGAPLHRFDGDRPTFDVQVEDLFNGGFEFGSQPVITAPWFGEGPDWKGVDVGIGHMLTGRNNAFTWSTGRNWNAILQTVPVRPDTPYVLTGWIRTSDKVNTGFFGARLAGIWPPPGEVHFGPHKGVYTEVTSRFRTRNHTQATVFAGLWGVGTPGGDWIQLDEVELRVDR</sequence>
<gene>
    <name evidence="1" type="ORF">DP939_30615</name>
</gene>
<protein>
    <submittedName>
        <fullName evidence="1">Uncharacterized protein</fullName>
    </submittedName>
</protein>
<comment type="caution">
    <text evidence="1">The sequence shown here is derived from an EMBL/GenBank/DDBJ whole genome shotgun (WGS) entry which is preliminary data.</text>
</comment>
<name>A0A366LQZ4_9ACTN</name>
<organism evidence="1 2">
    <name type="scientific">Spongiactinospora rosea</name>
    <dbReference type="NCBI Taxonomy" id="2248750"/>
    <lineage>
        <taxon>Bacteria</taxon>
        <taxon>Bacillati</taxon>
        <taxon>Actinomycetota</taxon>
        <taxon>Actinomycetes</taxon>
        <taxon>Streptosporangiales</taxon>
        <taxon>Streptosporangiaceae</taxon>
        <taxon>Spongiactinospora</taxon>
    </lineage>
</organism>
<dbReference type="Gene3D" id="2.60.120.260">
    <property type="entry name" value="Galactose-binding domain-like"/>
    <property type="match status" value="1"/>
</dbReference>
<proteinExistence type="predicted"/>
<dbReference type="AlphaFoldDB" id="A0A366LQZ4"/>
<dbReference type="Proteomes" id="UP000253303">
    <property type="component" value="Unassembled WGS sequence"/>
</dbReference>
<reference evidence="1 2" key="1">
    <citation type="submission" date="2018-06" db="EMBL/GenBank/DDBJ databases">
        <title>Sphaerisporangium craniellae sp. nov., isolated from a marine sponge in the South China Sea.</title>
        <authorList>
            <person name="Li L."/>
        </authorList>
    </citation>
    <scope>NUCLEOTIDE SEQUENCE [LARGE SCALE GENOMIC DNA]</scope>
    <source>
        <strain evidence="1 2">LHW63015</strain>
    </source>
</reference>